<comment type="caution">
    <text evidence="1">The sequence shown here is derived from an EMBL/GenBank/DDBJ whole genome shotgun (WGS) entry which is preliminary data.</text>
</comment>
<gene>
    <name evidence="1" type="ORF">EK21DRAFT_113863</name>
</gene>
<evidence type="ECO:0000313" key="1">
    <source>
        <dbReference type="EMBL" id="KAF2028528.1"/>
    </source>
</evidence>
<dbReference type="InterPro" id="IPR032675">
    <property type="entry name" value="LRR_dom_sf"/>
</dbReference>
<dbReference type="AlphaFoldDB" id="A0A9P4H5F6"/>
<evidence type="ECO:0000313" key="2">
    <source>
        <dbReference type="Proteomes" id="UP000799777"/>
    </source>
</evidence>
<dbReference type="Proteomes" id="UP000799777">
    <property type="component" value="Unassembled WGS sequence"/>
</dbReference>
<dbReference type="SUPFAM" id="SSF52047">
    <property type="entry name" value="RNI-like"/>
    <property type="match status" value="1"/>
</dbReference>
<name>A0A9P4H5F6_9PLEO</name>
<dbReference type="Gene3D" id="3.80.10.10">
    <property type="entry name" value="Ribonuclease Inhibitor"/>
    <property type="match status" value="1"/>
</dbReference>
<dbReference type="EMBL" id="ML978212">
    <property type="protein sequence ID" value="KAF2028528.1"/>
    <property type="molecule type" value="Genomic_DNA"/>
</dbReference>
<protein>
    <submittedName>
        <fullName evidence="1">Uncharacterized protein</fullName>
    </submittedName>
</protein>
<keyword evidence="2" id="KW-1185">Reference proteome</keyword>
<proteinExistence type="predicted"/>
<reference evidence="1" key="1">
    <citation type="journal article" date="2020" name="Stud. Mycol.">
        <title>101 Dothideomycetes genomes: a test case for predicting lifestyles and emergence of pathogens.</title>
        <authorList>
            <person name="Haridas S."/>
            <person name="Albert R."/>
            <person name="Binder M."/>
            <person name="Bloem J."/>
            <person name="Labutti K."/>
            <person name="Salamov A."/>
            <person name="Andreopoulos B."/>
            <person name="Baker S."/>
            <person name="Barry K."/>
            <person name="Bills G."/>
            <person name="Bluhm B."/>
            <person name="Cannon C."/>
            <person name="Castanera R."/>
            <person name="Culley D."/>
            <person name="Daum C."/>
            <person name="Ezra D."/>
            <person name="Gonzalez J."/>
            <person name="Henrissat B."/>
            <person name="Kuo A."/>
            <person name="Liang C."/>
            <person name="Lipzen A."/>
            <person name="Lutzoni F."/>
            <person name="Magnuson J."/>
            <person name="Mondo S."/>
            <person name="Nolan M."/>
            <person name="Ohm R."/>
            <person name="Pangilinan J."/>
            <person name="Park H.-J."/>
            <person name="Ramirez L."/>
            <person name="Alfaro M."/>
            <person name="Sun H."/>
            <person name="Tritt A."/>
            <person name="Yoshinaga Y."/>
            <person name="Zwiers L.-H."/>
            <person name="Turgeon B."/>
            <person name="Goodwin S."/>
            <person name="Spatafora J."/>
            <person name="Crous P."/>
            <person name="Grigoriev I."/>
        </authorList>
    </citation>
    <scope>NUCLEOTIDE SEQUENCE</scope>
    <source>
        <strain evidence="1">CBS 110217</strain>
    </source>
</reference>
<accession>A0A9P4H5F6</accession>
<sequence>MARSMLPTINQDTTELKVAVSLDADAQRSFRWFITVLLPVDSATELKIDFKLGSVIDQASWDRLDMTFARLPQLSKITLPGSNIGGLQNLVKLDLQDFTTRIYPTHLARFVKRNPDLETLVMETSSHYQELFEDVGLPRAISNLPKLRKLLVRFGDLDQFLWTLNQLTTSCPLIGSYGQRLNELAWNLGVEVEGCDKEFLMLMKNYAKGIARWKNLRVLKFGVPATFLNNDWLEDAVNILFEYLHD</sequence>
<organism evidence="1 2">
    <name type="scientific">Setomelanomma holmii</name>
    <dbReference type="NCBI Taxonomy" id="210430"/>
    <lineage>
        <taxon>Eukaryota</taxon>
        <taxon>Fungi</taxon>
        <taxon>Dikarya</taxon>
        <taxon>Ascomycota</taxon>
        <taxon>Pezizomycotina</taxon>
        <taxon>Dothideomycetes</taxon>
        <taxon>Pleosporomycetidae</taxon>
        <taxon>Pleosporales</taxon>
        <taxon>Pleosporineae</taxon>
        <taxon>Phaeosphaeriaceae</taxon>
        <taxon>Setomelanomma</taxon>
    </lineage>
</organism>